<protein>
    <submittedName>
        <fullName evidence="1">(rape) hypothetical protein</fullName>
    </submittedName>
    <submittedName>
        <fullName evidence="4">BnaA03g11810D protein</fullName>
    </submittedName>
</protein>
<dbReference type="EMBL" id="HG994364">
    <property type="protein sequence ID" value="CAF2315412.1"/>
    <property type="molecule type" value="Genomic_DNA"/>
</dbReference>
<accession>A0A078I0E7</accession>
<sequence length="49" mass="5555">MMVIFLLVVIVKKGGRRFKETIPVRNDRRVYLPIHAGVNKTANANDCSL</sequence>
<dbReference type="Proteomes" id="UP001295469">
    <property type="component" value="Chromosome A03"/>
</dbReference>
<dbReference type="Gramene" id="CDY06665">
    <property type="protein sequence ID" value="CDY06665"/>
    <property type="gene ID" value="GSBRNA2T00122830001"/>
</dbReference>
<dbReference type="PaxDb" id="3708-A0A078I0E7"/>
<evidence type="ECO:0000313" key="2">
    <source>
        <dbReference type="EMBL" id="CAF2197411.1"/>
    </source>
</evidence>
<dbReference type="Gramene" id="CDX96414">
    <property type="protein sequence ID" value="CDX96414"/>
    <property type="gene ID" value="GSBRNA2T00102575001"/>
</dbReference>
<dbReference type="Proteomes" id="UP000028999">
    <property type="component" value="Unassembled WGS sequence"/>
</dbReference>
<evidence type="ECO:0000313" key="1">
    <source>
        <dbReference type="EMBL" id="CAF2121674.1"/>
    </source>
</evidence>
<dbReference type="Proteomes" id="UP001295469">
    <property type="component" value="Chromosome A10"/>
</dbReference>
<dbReference type="Proteomes" id="UP001295469">
    <property type="component" value="Chromosome A07"/>
</dbReference>
<keyword evidence="5" id="KW-1185">Reference proteome</keyword>
<gene>
    <name evidence="4" type="primary">BnaA03g11810D</name>
    <name evidence="1" type="ORF">DARMORV10_A03P14580.1</name>
    <name evidence="2" type="ORF">DARMORV10_A07P38700.1</name>
    <name evidence="3" type="ORF">DARMORV10_A10P05530.1</name>
    <name evidence="4" type="ORF">GSBRNA2T00075861001</name>
</gene>
<reference evidence="4 5" key="1">
    <citation type="journal article" date="2014" name="Science">
        <title>Plant genetics. Early allopolyploid evolution in the post-Neolithic Brassica napus oilseed genome.</title>
        <authorList>
            <person name="Chalhoub B."/>
            <person name="Denoeud F."/>
            <person name="Liu S."/>
            <person name="Parkin I.A."/>
            <person name="Tang H."/>
            <person name="Wang X."/>
            <person name="Chiquet J."/>
            <person name="Belcram H."/>
            <person name="Tong C."/>
            <person name="Samans B."/>
            <person name="Correa M."/>
            <person name="Da Silva C."/>
            <person name="Just J."/>
            <person name="Falentin C."/>
            <person name="Koh C.S."/>
            <person name="Le Clainche I."/>
            <person name="Bernard M."/>
            <person name="Bento P."/>
            <person name="Noel B."/>
            <person name="Labadie K."/>
            <person name="Alberti A."/>
            <person name="Charles M."/>
            <person name="Arnaud D."/>
            <person name="Guo H."/>
            <person name="Daviaud C."/>
            <person name="Alamery S."/>
            <person name="Jabbari K."/>
            <person name="Zhao M."/>
            <person name="Edger P.P."/>
            <person name="Chelaifa H."/>
            <person name="Tack D."/>
            <person name="Lassalle G."/>
            <person name="Mestiri I."/>
            <person name="Schnel N."/>
            <person name="Le Paslier M.C."/>
            <person name="Fan G."/>
            <person name="Renault V."/>
            <person name="Bayer P.E."/>
            <person name="Golicz A.A."/>
            <person name="Manoli S."/>
            <person name="Lee T.H."/>
            <person name="Thi V.H."/>
            <person name="Chalabi S."/>
            <person name="Hu Q."/>
            <person name="Fan C."/>
            <person name="Tollenaere R."/>
            <person name="Lu Y."/>
            <person name="Battail C."/>
            <person name="Shen J."/>
            <person name="Sidebottom C.H."/>
            <person name="Wang X."/>
            <person name="Canaguier A."/>
            <person name="Chauveau A."/>
            <person name="Berard A."/>
            <person name="Deniot G."/>
            <person name="Guan M."/>
            <person name="Liu Z."/>
            <person name="Sun F."/>
            <person name="Lim Y.P."/>
            <person name="Lyons E."/>
            <person name="Town C.D."/>
            <person name="Bancroft I."/>
            <person name="Wang X."/>
            <person name="Meng J."/>
            <person name="Ma J."/>
            <person name="Pires J.C."/>
            <person name="King G.J."/>
            <person name="Brunel D."/>
            <person name="Delourme R."/>
            <person name="Renard M."/>
            <person name="Aury J.M."/>
            <person name="Adams K.L."/>
            <person name="Batley J."/>
            <person name="Snowdon R.J."/>
            <person name="Tost J."/>
            <person name="Edwards D."/>
            <person name="Zhou Y."/>
            <person name="Hua W."/>
            <person name="Sharpe A.G."/>
            <person name="Paterson A.H."/>
            <person name="Guan C."/>
            <person name="Wincker P."/>
        </authorList>
    </citation>
    <scope>NUCLEOTIDE SEQUENCE [LARGE SCALE GENOMIC DNA]</scope>
    <source>
        <strain evidence="5">cv. Darmor-bzh</strain>
    </source>
</reference>
<name>A0A078I0E7_BRANA</name>
<organism evidence="4 5">
    <name type="scientific">Brassica napus</name>
    <name type="common">Rape</name>
    <dbReference type="NCBI Taxonomy" id="3708"/>
    <lineage>
        <taxon>Eukaryota</taxon>
        <taxon>Viridiplantae</taxon>
        <taxon>Streptophyta</taxon>
        <taxon>Embryophyta</taxon>
        <taxon>Tracheophyta</taxon>
        <taxon>Spermatophyta</taxon>
        <taxon>Magnoliopsida</taxon>
        <taxon>eudicotyledons</taxon>
        <taxon>Gunneridae</taxon>
        <taxon>Pentapetalae</taxon>
        <taxon>rosids</taxon>
        <taxon>malvids</taxon>
        <taxon>Brassicales</taxon>
        <taxon>Brassicaceae</taxon>
        <taxon>Brassiceae</taxon>
        <taxon>Brassica</taxon>
    </lineage>
</organism>
<proteinExistence type="predicted"/>
<dbReference type="EMBL" id="HG994357">
    <property type="protein sequence ID" value="CAF2121674.1"/>
    <property type="molecule type" value="Genomic_DNA"/>
</dbReference>
<dbReference type="AlphaFoldDB" id="A0A078I0E7"/>
<reference evidence="1" key="3">
    <citation type="submission" date="2021-01" db="EMBL/GenBank/DDBJ databases">
        <authorList>
            <consortium name="Genoscope - CEA"/>
            <person name="William W."/>
        </authorList>
    </citation>
    <scope>NUCLEOTIDE SEQUENCE</scope>
</reference>
<evidence type="ECO:0000313" key="5">
    <source>
        <dbReference type="Proteomes" id="UP000028999"/>
    </source>
</evidence>
<dbReference type="EMBL" id="LK032543">
    <property type="protein sequence ID" value="CDY43034.1"/>
    <property type="molecule type" value="Genomic_DNA"/>
</dbReference>
<evidence type="ECO:0000313" key="3">
    <source>
        <dbReference type="EMBL" id="CAF2315412.1"/>
    </source>
</evidence>
<dbReference type="Gramene" id="CDY43034">
    <property type="protein sequence ID" value="CDY43034"/>
    <property type="gene ID" value="GSBRNA2T00075861001"/>
</dbReference>
<dbReference type="EMBL" id="HG994361">
    <property type="protein sequence ID" value="CAF2197411.1"/>
    <property type="molecule type" value="Genomic_DNA"/>
</dbReference>
<evidence type="ECO:0000313" key="4">
    <source>
        <dbReference type="EMBL" id="CDY43034.1"/>
    </source>
</evidence>
<reference evidence="4" key="2">
    <citation type="submission" date="2014-06" db="EMBL/GenBank/DDBJ databases">
        <authorList>
            <person name="Genoscope - CEA"/>
        </authorList>
    </citation>
    <scope>NUCLEOTIDE SEQUENCE</scope>
</reference>